<dbReference type="PANTHER" id="PTHR36355:SF1">
    <property type="entry name" value="EXPRESSED PROTEIN"/>
    <property type="match status" value="1"/>
</dbReference>
<sequence length="288" mass="32130">MEAAKENGGKVQHVTKASSDQLLRKFAEMDSELEVKKELRLAKRRKRTLQTKVDTINHVFGERKSLLPPAVSQRSVALIVKAKLRARNLNNRSFFGTIEKTWRRTVQGASKNIMLVKFHPPVELMYLNPNLSMYPDAQKENYGNMAVQQKPQESIMDLIILLIVILALSCKPITIISGSVTNHRYTTTNSYTNVALSARKVVFPPPTQLGKYTSTDNSNDDDLICKTCKRLSEHRSTVAPVASSVSLEQDAAVGSVWTSSKTTEIVASVIMYALLVRTVHLAFVSMPN</sequence>
<reference evidence="2 3" key="1">
    <citation type="journal article" date="2021" name="bioRxiv">
        <title>Chromosome-scale and haplotype-resolved genome assembly of a tetraploid potato cultivar.</title>
        <authorList>
            <person name="Sun H."/>
            <person name="Jiao W.-B."/>
            <person name="Krause K."/>
            <person name="Campoy J.A."/>
            <person name="Goel M."/>
            <person name="Folz-Donahue K."/>
            <person name="Kukat C."/>
            <person name="Huettel B."/>
            <person name="Schneeberger K."/>
        </authorList>
    </citation>
    <scope>NUCLEOTIDE SEQUENCE [LARGE SCALE GENOMIC DNA]</scope>
    <source>
        <strain evidence="2">SolTubOtavaFocal</strain>
        <tissue evidence="2">Leaves</tissue>
    </source>
</reference>
<proteinExistence type="predicted"/>
<keyword evidence="1" id="KW-1133">Transmembrane helix</keyword>
<organism evidence="2 3">
    <name type="scientific">Solanum tuberosum</name>
    <name type="common">Potato</name>
    <dbReference type="NCBI Taxonomy" id="4113"/>
    <lineage>
        <taxon>Eukaryota</taxon>
        <taxon>Viridiplantae</taxon>
        <taxon>Streptophyta</taxon>
        <taxon>Embryophyta</taxon>
        <taxon>Tracheophyta</taxon>
        <taxon>Spermatophyta</taxon>
        <taxon>Magnoliopsida</taxon>
        <taxon>eudicotyledons</taxon>
        <taxon>Gunneridae</taxon>
        <taxon>Pentapetalae</taxon>
        <taxon>asterids</taxon>
        <taxon>lamiids</taxon>
        <taxon>Solanales</taxon>
        <taxon>Solanaceae</taxon>
        <taxon>Solanoideae</taxon>
        <taxon>Solaneae</taxon>
        <taxon>Solanum</taxon>
    </lineage>
</organism>
<evidence type="ECO:0000313" key="2">
    <source>
        <dbReference type="EMBL" id="KAH0763171.1"/>
    </source>
</evidence>
<protein>
    <submittedName>
        <fullName evidence="2">Uncharacterized protein</fullName>
    </submittedName>
</protein>
<evidence type="ECO:0000313" key="3">
    <source>
        <dbReference type="Proteomes" id="UP000826656"/>
    </source>
</evidence>
<evidence type="ECO:0000256" key="1">
    <source>
        <dbReference type="SAM" id="Phobius"/>
    </source>
</evidence>
<keyword evidence="1" id="KW-0812">Transmembrane</keyword>
<dbReference type="EMBL" id="JAIVGD010000013">
    <property type="protein sequence ID" value="KAH0763171.1"/>
    <property type="molecule type" value="Genomic_DNA"/>
</dbReference>
<accession>A0ABQ7VGR7</accession>
<gene>
    <name evidence="2" type="ORF">KY290_019244</name>
</gene>
<dbReference type="Proteomes" id="UP000826656">
    <property type="component" value="Unassembled WGS sequence"/>
</dbReference>
<keyword evidence="1" id="KW-0472">Membrane</keyword>
<dbReference type="PANTHER" id="PTHR36355">
    <property type="entry name" value="EXPRESSED PROTEIN"/>
    <property type="match status" value="1"/>
</dbReference>
<comment type="caution">
    <text evidence="2">The sequence shown here is derived from an EMBL/GenBank/DDBJ whole genome shotgun (WGS) entry which is preliminary data.</text>
</comment>
<feature type="transmembrane region" description="Helical" evidence="1">
    <location>
        <begin position="265"/>
        <end position="284"/>
    </location>
</feature>
<keyword evidence="3" id="KW-1185">Reference proteome</keyword>
<feature type="transmembrane region" description="Helical" evidence="1">
    <location>
        <begin position="158"/>
        <end position="180"/>
    </location>
</feature>
<name>A0ABQ7VGR7_SOLTU</name>